<sequence length="393" mass="44492">MKVGDPVYRGSEVPLPVEVLECIISHIGTFHDLTTQATLWACCLISRSWYATSISHLYQHPILNNRNFDKFARTICPPVSSHKPRIGLEGFIKRLDMGGLAYESSKSLTARLLRRTRTSLESFASPAVTFSIACLAPLGKCTNLQFLDLSADGYDMNLRQILDSISHLDRLTTLKLPRNALRIALSLQKSHWPRNLHTLQLSDWLYEELPSWAALFESWPDSLTTLKIQECVSYGSLNSLDPSAVTADAIRILDIGLSWHEDRFPLRRVMHSFPCAEVLRLPAYVAEDLARMNQTDEMLINLTSGDTLVDVDHDSLLEVLVLTEPQSPGRKLPQFSTALLERWVRKYPRLRRLEVPEKYTGLNHARAYYEKLGATLEERAAPDKLASSGIFLY</sequence>
<name>A0A0D1W9B2_9EURO</name>
<dbReference type="AlphaFoldDB" id="A0A0D1W9B2"/>
<proteinExistence type="predicted"/>
<dbReference type="Gene3D" id="3.80.10.10">
    <property type="entry name" value="Ribonuclease Inhibitor"/>
    <property type="match status" value="1"/>
</dbReference>
<reference evidence="1 2" key="1">
    <citation type="submission" date="2015-01" db="EMBL/GenBank/DDBJ databases">
        <title>The Genome Sequence of Exophiala sideris CBS121828.</title>
        <authorList>
            <consortium name="The Broad Institute Genomics Platform"/>
            <person name="Cuomo C."/>
            <person name="de Hoog S."/>
            <person name="Gorbushina A."/>
            <person name="Stielow B."/>
            <person name="Teixiera M."/>
            <person name="Abouelleil A."/>
            <person name="Chapman S.B."/>
            <person name="Priest M."/>
            <person name="Young S.K."/>
            <person name="Wortman J."/>
            <person name="Nusbaum C."/>
            <person name="Birren B."/>
        </authorList>
    </citation>
    <scope>NUCLEOTIDE SEQUENCE [LARGE SCALE GENOMIC DNA]</scope>
    <source>
        <strain evidence="1 2">CBS 121828</strain>
    </source>
</reference>
<dbReference type="EMBL" id="KN846951">
    <property type="protein sequence ID" value="KIV85425.1"/>
    <property type="molecule type" value="Genomic_DNA"/>
</dbReference>
<protein>
    <recommendedName>
        <fullName evidence="3">F-box domain-containing protein</fullName>
    </recommendedName>
</protein>
<gene>
    <name evidence="1" type="ORF">PV11_01121</name>
</gene>
<organism evidence="1 2">
    <name type="scientific">Exophiala sideris</name>
    <dbReference type="NCBI Taxonomy" id="1016849"/>
    <lineage>
        <taxon>Eukaryota</taxon>
        <taxon>Fungi</taxon>
        <taxon>Dikarya</taxon>
        <taxon>Ascomycota</taxon>
        <taxon>Pezizomycotina</taxon>
        <taxon>Eurotiomycetes</taxon>
        <taxon>Chaetothyriomycetidae</taxon>
        <taxon>Chaetothyriales</taxon>
        <taxon>Herpotrichiellaceae</taxon>
        <taxon>Exophiala</taxon>
    </lineage>
</organism>
<dbReference type="OrthoDB" id="2125396at2759"/>
<accession>A0A0D1W9B2</accession>
<dbReference type="InterPro" id="IPR032675">
    <property type="entry name" value="LRR_dom_sf"/>
</dbReference>
<dbReference type="STRING" id="1016849.A0A0D1W9B2"/>
<evidence type="ECO:0000313" key="2">
    <source>
        <dbReference type="Proteomes" id="UP000053599"/>
    </source>
</evidence>
<evidence type="ECO:0008006" key="3">
    <source>
        <dbReference type="Google" id="ProtNLM"/>
    </source>
</evidence>
<dbReference type="Proteomes" id="UP000053599">
    <property type="component" value="Unassembled WGS sequence"/>
</dbReference>
<evidence type="ECO:0000313" key="1">
    <source>
        <dbReference type="EMBL" id="KIV85425.1"/>
    </source>
</evidence>
<dbReference type="SUPFAM" id="SSF52058">
    <property type="entry name" value="L domain-like"/>
    <property type="match status" value="1"/>
</dbReference>
<dbReference type="HOGENOM" id="CLU_042679_2_0_1"/>